<dbReference type="Pfam" id="PF03807">
    <property type="entry name" value="F420_oxidored"/>
    <property type="match status" value="1"/>
</dbReference>
<dbReference type="PANTHER" id="PTHR14239:SF0">
    <property type="entry name" value="F420-DEPENDENT NADP REDUCTASE"/>
    <property type="match status" value="1"/>
</dbReference>
<keyword evidence="1" id="KW-0560">Oxidoreductase</keyword>
<dbReference type="InterPro" id="IPR036291">
    <property type="entry name" value="NAD(P)-bd_dom_sf"/>
</dbReference>
<accession>A0ABR8MRM0</accession>
<dbReference type="EMBL" id="JACXYY010000009">
    <property type="protein sequence ID" value="MBD3916759.1"/>
    <property type="molecule type" value="Genomic_DNA"/>
</dbReference>
<sequence>MSSTLARASVADNTREGEPCAASVGRVSDTDLSSLTIAVLGGTGPQGRGLARRFAGAGLDVVLGSRDAARAAEAAHALASVGSLRGTTNAEAAAAGDIVLVVVPWDGHGELLTSLKDTLAGKVVVDCVNPLGFDKQGAYALPVEEGSATQQAAAILTDSRVVGAFHNVSAVLLEDPTVERIETDVLVLGDDREATDLVQALADAVPGMRGLYGGRLRNAHQVEALTANLISVNRRYKAHAGVRLTDV</sequence>
<gene>
    <name evidence="4" type="primary">npdG</name>
    <name evidence="4" type="ORF">IEZ25_19230</name>
</gene>
<proteinExistence type="predicted"/>
<feature type="region of interest" description="Disordered" evidence="2">
    <location>
        <begin position="1"/>
        <end position="22"/>
    </location>
</feature>
<evidence type="ECO:0000259" key="3">
    <source>
        <dbReference type="Pfam" id="PF03807"/>
    </source>
</evidence>
<evidence type="ECO:0000256" key="2">
    <source>
        <dbReference type="SAM" id="MobiDB-lite"/>
    </source>
</evidence>
<name>A0ABR8MRM0_9ACTN</name>
<dbReference type="InterPro" id="IPR010185">
    <property type="entry name" value="NpdG"/>
</dbReference>
<evidence type="ECO:0000256" key="1">
    <source>
        <dbReference type="ARBA" id="ARBA00023002"/>
    </source>
</evidence>
<protein>
    <submittedName>
        <fullName evidence="4">NADPH-dependent F420 reductase</fullName>
    </submittedName>
</protein>
<evidence type="ECO:0000313" key="5">
    <source>
        <dbReference type="Proteomes" id="UP000649289"/>
    </source>
</evidence>
<organism evidence="4 5">
    <name type="scientific">Nocardioides hwasunensis</name>
    <dbReference type="NCBI Taxonomy" id="397258"/>
    <lineage>
        <taxon>Bacteria</taxon>
        <taxon>Bacillati</taxon>
        <taxon>Actinomycetota</taxon>
        <taxon>Actinomycetes</taxon>
        <taxon>Propionibacteriales</taxon>
        <taxon>Nocardioidaceae</taxon>
        <taxon>Nocardioides</taxon>
    </lineage>
</organism>
<feature type="domain" description="Pyrroline-5-carboxylate reductase catalytic N-terminal" evidence="3">
    <location>
        <begin position="36"/>
        <end position="130"/>
    </location>
</feature>
<keyword evidence="5" id="KW-1185">Reference proteome</keyword>
<evidence type="ECO:0000313" key="4">
    <source>
        <dbReference type="EMBL" id="MBD3916759.1"/>
    </source>
</evidence>
<dbReference type="InterPro" id="IPR051267">
    <property type="entry name" value="STEAP_metalloreductase"/>
</dbReference>
<dbReference type="PANTHER" id="PTHR14239">
    <property type="entry name" value="DUDULIN-RELATED"/>
    <property type="match status" value="1"/>
</dbReference>
<dbReference type="SUPFAM" id="SSF51735">
    <property type="entry name" value="NAD(P)-binding Rossmann-fold domains"/>
    <property type="match status" value="1"/>
</dbReference>
<reference evidence="4 5" key="1">
    <citation type="submission" date="2020-09" db="EMBL/GenBank/DDBJ databases">
        <title>novel species in genus Nocardioides.</title>
        <authorList>
            <person name="Zhang G."/>
        </authorList>
    </citation>
    <scope>NUCLEOTIDE SEQUENCE [LARGE SCALE GENOMIC DNA]</scope>
    <source>
        <strain evidence="4 5">19197</strain>
    </source>
</reference>
<comment type="caution">
    <text evidence="4">The sequence shown here is derived from an EMBL/GenBank/DDBJ whole genome shotgun (WGS) entry which is preliminary data.</text>
</comment>
<dbReference type="NCBIfam" id="TIGR01915">
    <property type="entry name" value="npdG"/>
    <property type="match status" value="1"/>
</dbReference>
<dbReference type="Proteomes" id="UP000649289">
    <property type="component" value="Unassembled WGS sequence"/>
</dbReference>
<dbReference type="InterPro" id="IPR028939">
    <property type="entry name" value="P5C_Rdtase_cat_N"/>
</dbReference>
<dbReference type="Gene3D" id="3.40.50.720">
    <property type="entry name" value="NAD(P)-binding Rossmann-like Domain"/>
    <property type="match status" value="1"/>
</dbReference>